<dbReference type="PANTHER" id="PTHR38474:SF1">
    <property type="entry name" value="SLR0299 PROTEIN"/>
    <property type="match status" value="1"/>
</dbReference>
<dbReference type="KEGG" id="tact:SG35_014980"/>
<dbReference type="GO" id="GO:0008811">
    <property type="term" value="F:chloramphenicol O-acetyltransferase activity"/>
    <property type="evidence" value="ECO:0007669"/>
    <property type="project" value="InterPro"/>
</dbReference>
<dbReference type="InterPro" id="IPR023213">
    <property type="entry name" value="CAT-like_dom_sf"/>
</dbReference>
<dbReference type="EMBL" id="CP059735">
    <property type="protein sequence ID" value="WDD96683.1"/>
    <property type="molecule type" value="Genomic_DNA"/>
</dbReference>
<organism evidence="1 2">
    <name type="scientific">Thalassomonas actiniarum</name>
    <dbReference type="NCBI Taxonomy" id="485447"/>
    <lineage>
        <taxon>Bacteria</taxon>
        <taxon>Pseudomonadati</taxon>
        <taxon>Pseudomonadota</taxon>
        <taxon>Gammaproteobacteria</taxon>
        <taxon>Alteromonadales</taxon>
        <taxon>Colwelliaceae</taxon>
        <taxon>Thalassomonas</taxon>
    </lineage>
</organism>
<dbReference type="InterPro" id="IPR001707">
    <property type="entry name" value="Cmp_AcTrfase"/>
</dbReference>
<accession>A0AAF0C170</accession>
<evidence type="ECO:0008006" key="3">
    <source>
        <dbReference type="Google" id="ProtNLM"/>
    </source>
</evidence>
<proteinExistence type="predicted"/>
<evidence type="ECO:0000313" key="2">
    <source>
        <dbReference type="Proteomes" id="UP000032568"/>
    </source>
</evidence>
<dbReference type="SMART" id="SM01059">
    <property type="entry name" value="CAT"/>
    <property type="match status" value="1"/>
</dbReference>
<keyword evidence="2" id="KW-1185">Reference proteome</keyword>
<gene>
    <name evidence="1" type="ORF">SG35_014980</name>
</gene>
<dbReference type="RefSeq" id="WP_044834620.1">
    <property type="nucleotide sequence ID" value="NZ_CP059735.1"/>
</dbReference>
<name>A0AAF0C170_9GAMM</name>
<reference evidence="1 2" key="2">
    <citation type="journal article" date="2022" name="Mar. Drugs">
        <title>Bioassay-Guided Fractionation Leads to the Detection of Cholic Acid Generated by the Rare Thalassomonas sp.</title>
        <authorList>
            <person name="Pheiffer F."/>
            <person name="Schneider Y.K."/>
            <person name="Hansen E.H."/>
            <person name="Andersen J.H."/>
            <person name="Isaksson J."/>
            <person name="Busche T."/>
            <person name="R C."/>
            <person name="Kalinowski J."/>
            <person name="Zyl L.V."/>
            <person name="Trindade M."/>
        </authorList>
    </citation>
    <scope>NUCLEOTIDE SEQUENCE [LARGE SCALE GENOMIC DNA]</scope>
    <source>
        <strain evidence="1 2">A5K-106</strain>
    </source>
</reference>
<dbReference type="Gene3D" id="3.30.559.10">
    <property type="entry name" value="Chloramphenicol acetyltransferase-like domain"/>
    <property type="match status" value="1"/>
</dbReference>
<evidence type="ECO:0000313" key="1">
    <source>
        <dbReference type="EMBL" id="WDD96683.1"/>
    </source>
</evidence>
<dbReference type="AlphaFoldDB" id="A0AAF0C170"/>
<dbReference type="PANTHER" id="PTHR38474">
    <property type="entry name" value="SLR0299 PROTEIN"/>
    <property type="match status" value="1"/>
</dbReference>
<reference evidence="1 2" key="1">
    <citation type="journal article" date="2015" name="Genome Announc.">
        <title>Draft Genome Sequences of Marine Isolates of Thalassomonas viridans and Thalassomonas actiniarum.</title>
        <authorList>
            <person name="Olonade I."/>
            <person name="van Zyl L.J."/>
            <person name="Trindade M."/>
        </authorList>
    </citation>
    <scope>NUCLEOTIDE SEQUENCE [LARGE SCALE GENOMIC DNA]</scope>
    <source>
        <strain evidence="1 2">A5K-106</strain>
    </source>
</reference>
<protein>
    <recommendedName>
        <fullName evidence="3">Chloramphenicol acetyltransferase</fullName>
    </recommendedName>
</protein>
<sequence>MKKIDLCSWNRRNHYEFYKDFTDPCFNLCVSVDVSNAVNYARQHQLSVFLTLLYLSNKATNAVEAFRRRLDSEKNVWQVDCTRPSATVLKEDETFNFCDFTYTEKLQDFVRKGREQMQEAKSEPALVNVSNHPEQIFYSVIPWLEFTSYKHAANAGFNDVPKIVFGKITAKNASAPDEERLMMPVSVELNHALADGLDIARYIAAFEKNIASLS</sequence>
<dbReference type="Pfam" id="PF00302">
    <property type="entry name" value="CAT"/>
    <property type="match status" value="1"/>
</dbReference>
<dbReference type="Proteomes" id="UP000032568">
    <property type="component" value="Chromosome"/>
</dbReference>
<dbReference type="SUPFAM" id="SSF52777">
    <property type="entry name" value="CoA-dependent acyltransferases"/>
    <property type="match status" value="1"/>
</dbReference>